<dbReference type="EMBL" id="VJMH01006374">
    <property type="protein sequence ID" value="KAF0690531.1"/>
    <property type="molecule type" value="Genomic_DNA"/>
</dbReference>
<dbReference type="EMBL" id="CAADRA010006395">
    <property type="protein sequence ID" value="VFT94819.1"/>
    <property type="molecule type" value="Genomic_DNA"/>
</dbReference>
<dbReference type="SMART" id="SM00248">
    <property type="entry name" value="ANK"/>
    <property type="match status" value="2"/>
</dbReference>
<dbReference type="PANTHER" id="PTHR24198:SF165">
    <property type="entry name" value="ANKYRIN REPEAT-CONTAINING PROTEIN-RELATED"/>
    <property type="match status" value="1"/>
</dbReference>
<protein>
    <submittedName>
        <fullName evidence="5">Aste57867_18080 protein</fullName>
    </submittedName>
</protein>
<proteinExistence type="predicted"/>
<evidence type="ECO:0000256" key="3">
    <source>
        <dbReference type="PROSITE-ProRule" id="PRU00023"/>
    </source>
</evidence>
<evidence type="ECO:0000313" key="5">
    <source>
        <dbReference type="EMBL" id="VFT94819.1"/>
    </source>
</evidence>
<evidence type="ECO:0000256" key="2">
    <source>
        <dbReference type="ARBA" id="ARBA00023043"/>
    </source>
</evidence>
<dbReference type="Gene3D" id="1.25.40.20">
    <property type="entry name" value="Ankyrin repeat-containing domain"/>
    <property type="match status" value="1"/>
</dbReference>
<name>A0A485L9I1_9STRA</name>
<dbReference type="Pfam" id="PF12796">
    <property type="entry name" value="Ank_2"/>
    <property type="match status" value="1"/>
</dbReference>
<feature type="repeat" description="ANK" evidence="3">
    <location>
        <begin position="41"/>
        <end position="66"/>
    </location>
</feature>
<reference evidence="5 6" key="1">
    <citation type="submission" date="2019-03" db="EMBL/GenBank/DDBJ databases">
        <authorList>
            <person name="Gaulin E."/>
            <person name="Dumas B."/>
        </authorList>
    </citation>
    <scope>NUCLEOTIDE SEQUENCE [LARGE SCALE GENOMIC DNA]</scope>
    <source>
        <strain evidence="5">CBS 568.67</strain>
    </source>
</reference>
<dbReference type="InterPro" id="IPR002110">
    <property type="entry name" value="Ankyrin_rpt"/>
</dbReference>
<keyword evidence="2 3" id="KW-0040">ANK repeat</keyword>
<evidence type="ECO:0000313" key="4">
    <source>
        <dbReference type="EMBL" id="KAF0690531.1"/>
    </source>
</evidence>
<reference evidence="4" key="2">
    <citation type="submission" date="2019-06" db="EMBL/GenBank/DDBJ databases">
        <title>Genomics analysis of Aphanomyces spp. identifies a new class of oomycete effector associated with host adaptation.</title>
        <authorList>
            <person name="Gaulin E."/>
        </authorList>
    </citation>
    <scope>NUCLEOTIDE SEQUENCE</scope>
    <source>
        <strain evidence="4">CBS 578.67</strain>
    </source>
</reference>
<accession>A0A485L9I1</accession>
<gene>
    <name evidence="5" type="primary">Aste57867_18080</name>
    <name evidence="4" type="ORF">As57867_018018</name>
    <name evidence="5" type="ORF">ASTE57867_18080</name>
</gene>
<dbReference type="PROSITE" id="PS50088">
    <property type="entry name" value="ANK_REPEAT"/>
    <property type="match status" value="1"/>
</dbReference>
<dbReference type="PANTHER" id="PTHR24198">
    <property type="entry name" value="ANKYRIN REPEAT AND PROTEIN KINASE DOMAIN-CONTAINING PROTEIN"/>
    <property type="match status" value="1"/>
</dbReference>
<dbReference type="PROSITE" id="PS50297">
    <property type="entry name" value="ANK_REP_REGION"/>
    <property type="match status" value="1"/>
</dbReference>
<evidence type="ECO:0000256" key="1">
    <source>
        <dbReference type="ARBA" id="ARBA00022737"/>
    </source>
</evidence>
<keyword evidence="1" id="KW-0677">Repeat</keyword>
<keyword evidence="6" id="KW-1185">Reference proteome</keyword>
<dbReference type="InterPro" id="IPR036770">
    <property type="entry name" value="Ankyrin_rpt-contain_sf"/>
</dbReference>
<dbReference type="SUPFAM" id="SSF48403">
    <property type="entry name" value="Ankyrin repeat"/>
    <property type="match status" value="1"/>
</dbReference>
<dbReference type="AlphaFoldDB" id="A0A485L9I1"/>
<dbReference type="OrthoDB" id="194358at2759"/>
<organism evidence="5 6">
    <name type="scientific">Aphanomyces stellatus</name>
    <dbReference type="NCBI Taxonomy" id="120398"/>
    <lineage>
        <taxon>Eukaryota</taxon>
        <taxon>Sar</taxon>
        <taxon>Stramenopiles</taxon>
        <taxon>Oomycota</taxon>
        <taxon>Saprolegniomycetes</taxon>
        <taxon>Saprolegniales</taxon>
        <taxon>Verrucalvaceae</taxon>
        <taxon>Aphanomyces</taxon>
    </lineage>
</organism>
<evidence type="ECO:0000313" key="6">
    <source>
        <dbReference type="Proteomes" id="UP000332933"/>
    </source>
</evidence>
<dbReference type="Proteomes" id="UP000332933">
    <property type="component" value="Unassembled WGS sequence"/>
</dbReference>
<sequence>MEKVHEAPVAALLHAARTGNIHTMNECLHIFNMDANACQGDGWTALHYAIQYGQMGVFLLLVELNAINLNAPTLCGTTPLALALSRSSFAMAERLLDVGSSKSAIPRRDFHRLLLMRGLTFSLRHKLSSDWSPVWTPALHRRFPLVQRQVCHLLFCANSPRRRKGRGIFFLAPLVSALFQRTAPPCSWRYLPPPLFQLVLEFYFWID</sequence>